<feature type="coiled-coil region" evidence="4">
    <location>
        <begin position="75"/>
        <end position="119"/>
    </location>
</feature>
<dbReference type="PRINTS" id="PR00007">
    <property type="entry name" value="COMPLEMNTC1Q"/>
</dbReference>
<evidence type="ECO:0000256" key="4">
    <source>
        <dbReference type="SAM" id="Coils"/>
    </source>
</evidence>
<dbReference type="AlphaFoldDB" id="A0AAD6F5W1"/>
<feature type="chain" id="PRO_5042055973" description="C1q domain-containing protein" evidence="6">
    <location>
        <begin position="22"/>
        <end position="280"/>
    </location>
</feature>
<gene>
    <name evidence="8" type="ORF">JOQ06_022578</name>
</gene>
<dbReference type="SUPFAM" id="SSF49842">
    <property type="entry name" value="TNF-like"/>
    <property type="match status" value="1"/>
</dbReference>
<keyword evidence="3 6" id="KW-0732">Signal</keyword>
<keyword evidence="9" id="KW-1185">Reference proteome</keyword>
<dbReference type="PROSITE" id="PS50871">
    <property type="entry name" value="C1Q"/>
    <property type="match status" value="1"/>
</dbReference>
<sequence length="280" mass="31172">MERTMCFPLLLLICSLSTAQLQSDNDIVPHPAESQGGEPTNVSEHQQTCPQDIHAVLREMSASLAEQRVETRHLQRENEAQTAKLELQKTELEKQKTELEKQKTEGEKLKQQLQVQAAELITVKARSNVTENQVEALRRDAEVKQVAFSASLWLQAQDISDHLTLKLIWSSDTSSQTLGMPTTQTQVFFIAPVRGAYHFEFYIGATGHSSYASAAALFKNGEHVCIAYEHQPSGHGTSANGATLLLEVGDVVFLRLWGNTRIYDSGNHHSTFSGHLLFTM</sequence>
<protein>
    <recommendedName>
        <fullName evidence="7">C1q domain-containing protein</fullName>
    </recommendedName>
</protein>
<evidence type="ECO:0000256" key="3">
    <source>
        <dbReference type="ARBA" id="ARBA00022729"/>
    </source>
</evidence>
<reference evidence="8" key="1">
    <citation type="submission" date="2022-11" db="EMBL/GenBank/DDBJ databases">
        <title>Chromosome-level genome of Pogonophryne albipinna.</title>
        <authorList>
            <person name="Jo E."/>
        </authorList>
    </citation>
    <scope>NUCLEOTIDE SEQUENCE</scope>
    <source>
        <strain evidence="8">SGF0006</strain>
        <tissue evidence="8">Muscle</tissue>
    </source>
</reference>
<evidence type="ECO:0000313" key="9">
    <source>
        <dbReference type="Proteomes" id="UP001219934"/>
    </source>
</evidence>
<keyword evidence="4" id="KW-0175">Coiled coil</keyword>
<comment type="caution">
    <text evidence="8">The sequence shown here is derived from an EMBL/GenBank/DDBJ whole genome shotgun (WGS) entry which is preliminary data.</text>
</comment>
<evidence type="ECO:0000256" key="5">
    <source>
        <dbReference type="SAM" id="MobiDB-lite"/>
    </source>
</evidence>
<proteinExistence type="predicted"/>
<dbReference type="Pfam" id="PF00386">
    <property type="entry name" value="C1q"/>
    <property type="match status" value="1"/>
</dbReference>
<dbReference type="PANTHER" id="PTHR22923">
    <property type="entry name" value="CEREBELLIN-RELATED"/>
    <property type="match status" value="1"/>
</dbReference>
<comment type="subcellular location">
    <subcellularLocation>
        <location evidence="1">Secreted</location>
    </subcellularLocation>
</comment>
<accession>A0AAD6F5W1</accession>
<feature type="domain" description="C1q" evidence="7">
    <location>
        <begin position="141"/>
        <end position="280"/>
    </location>
</feature>
<dbReference type="InterPro" id="IPR008983">
    <property type="entry name" value="Tumour_necrosis_fac-like_dom"/>
</dbReference>
<feature type="region of interest" description="Disordered" evidence="5">
    <location>
        <begin position="26"/>
        <end position="48"/>
    </location>
</feature>
<dbReference type="SMART" id="SM00110">
    <property type="entry name" value="C1Q"/>
    <property type="match status" value="1"/>
</dbReference>
<feature type="compositionally biased region" description="Polar residues" evidence="5">
    <location>
        <begin position="37"/>
        <end position="48"/>
    </location>
</feature>
<evidence type="ECO:0000259" key="7">
    <source>
        <dbReference type="PROSITE" id="PS50871"/>
    </source>
</evidence>
<keyword evidence="2" id="KW-0964">Secreted</keyword>
<organism evidence="8 9">
    <name type="scientific">Pogonophryne albipinna</name>
    <dbReference type="NCBI Taxonomy" id="1090488"/>
    <lineage>
        <taxon>Eukaryota</taxon>
        <taxon>Metazoa</taxon>
        <taxon>Chordata</taxon>
        <taxon>Craniata</taxon>
        <taxon>Vertebrata</taxon>
        <taxon>Euteleostomi</taxon>
        <taxon>Actinopterygii</taxon>
        <taxon>Neopterygii</taxon>
        <taxon>Teleostei</taxon>
        <taxon>Neoteleostei</taxon>
        <taxon>Acanthomorphata</taxon>
        <taxon>Eupercaria</taxon>
        <taxon>Perciformes</taxon>
        <taxon>Notothenioidei</taxon>
        <taxon>Pogonophryne</taxon>
    </lineage>
</organism>
<feature type="signal peptide" evidence="6">
    <location>
        <begin position="1"/>
        <end position="21"/>
    </location>
</feature>
<dbReference type="EMBL" id="JAPTMU010000102">
    <property type="protein sequence ID" value="KAJ4921823.1"/>
    <property type="molecule type" value="Genomic_DNA"/>
</dbReference>
<evidence type="ECO:0000256" key="6">
    <source>
        <dbReference type="SAM" id="SignalP"/>
    </source>
</evidence>
<name>A0AAD6F5W1_9TELE</name>
<dbReference type="Gene3D" id="2.60.120.40">
    <property type="match status" value="1"/>
</dbReference>
<dbReference type="Proteomes" id="UP001219934">
    <property type="component" value="Unassembled WGS sequence"/>
</dbReference>
<evidence type="ECO:0000256" key="1">
    <source>
        <dbReference type="ARBA" id="ARBA00004613"/>
    </source>
</evidence>
<dbReference type="GO" id="GO:0005576">
    <property type="term" value="C:extracellular region"/>
    <property type="evidence" value="ECO:0007669"/>
    <property type="project" value="UniProtKB-SubCell"/>
</dbReference>
<evidence type="ECO:0000313" key="8">
    <source>
        <dbReference type="EMBL" id="KAJ4921823.1"/>
    </source>
</evidence>
<dbReference type="PANTHER" id="PTHR22923:SF102">
    <property type="entry name" value="CEREBELLIN 13-RELATED"/>
    <property type="match status" value="1"/>
</dbReference>
<evidence type="ECO:0000256" key="2">
    <source>
        <dbReference type="ARBA" id="ARBA00022525"/>
    </source>
</evidence>
<dbReference type="InterPro" id="IPR050822">
    <property type="entry name" value="Cerebellin_Synaptic_Org"/>
</dbReference>
<dbReference type="InterPro" id="IPR001073">
    <property type="entry name" value="C1q_dom"/>
</dbReference>